<reference evidence="2" key="1">
    <citation type="submission" date="2011-05" db="EMBL/GenBank/DDBJ databases">
        <title>Unity in variety -- the pan-genome of the Chlamydiae.</title>
        <authorList>
            <person name="Collingro A."/>
            <person name="Tischler P."/>
            <person name="Weinmaier T."/>
            <person name="Penz T."/>
            <person name="Heinz E."/>
            <person name="Brunham R.C."/>
            <person name="Read T.D."/>
            <person name="Bavoil P.M."/>
            <person name="Sachse K."/>
            <person name="Kahane S."/>
            <person name="Friedman M.G."/>
            <person name="Rattei T."/>
            <person name="Myers G.S.A."/>
            <person name="Horn M."/>
        </authorList>
    </citation>
    <scope>NUCLEOTIDE SEQUENCE</scope>
    <source>
        <strain evidence="2">2032/99</strain>
    </source>
</reference>
<dbReference type="EMBL" id="FR872662">
    <property type="protein sequence ID" value="CCB92176.1"/>
    <property type="molecule type" value="Genomic_DNA"/>
</dbReference>
<feature type="transmembrane region" description="Helical" evidence="1">
    <location>
        <begin position="280"/>
        <end position="297"/>
    </location>
</feature>
<feature type="transmembrane region" description="Helical" evidence="1">
    <location>
        <begin position="140"/>
        <end position="159"/>
    </location>
</feature>
<keyword evidence="1" id="KW-1133">Transmembrane helix</keyword>
<keyword evidence="1" id="KW-0472">Membrane</keyword>
<proteinExistence type="predicted"/>
<organism evidence="2">
    <name type="scientific">Waddlia chondrophila 2032/99</name>
    <dbReference type="NCBI Taxonomy" id="765953"/>
    <lineage>
        <taxon>Bacteria</taxon>
        <taxon>Pseudomonadati</taxon>
        <taxon>Chlamydiota</taxon>
        <taxon>Chlamydiia</taxon>
        <taxon>Parachlamydiales</taxon>
        <taxon>Waddliaceae</taxon>
        <taxon>Waddlia</taxon>
    </lineage>
</organism>
<dbReference type="AlphaFoldDB" id="F8LFA8"/>
<evidence type="ECO:0000256" key="1">
    <source>
        <dbReference type="SAM" id="Phobius"/>
    </source>
</evidence>
<feature type="transmembrane region" description="Helical" evidence="1">
    <location>
        <begin position="165"/>
        <end position="183"/>
    </location>
</feature>
<sequence>MAPLCEILIYFHNPFFLPFEKKSISLGFIPMFKPKARPFPPGTFVPTPLRVVSIIHLCIAFSALLFDLGYPFMGKLFEDKRLNSIYESVIAESALYQQLSFEKQTEIQAAHQALLNRMHQPFSTKFDHAMRILLIELPPFQKAWIFFSIIIPILILMKIDGAHRAAWILPIITLVFIANQFTFPTVPEKWKENALFPTEQMLLDQYLGEPLANSISDQREQLLKGWHLYLIKEWSKEEPSQTESDFKRQLSKGLFAFNLARIDAIQQDSLFPSYLRNKEPFLLVMFLLWNLFFAWFANRRKWFIL</sequence>
<protein>
    <submittedName>
        <fullName evidence="2">Uncharacterized protein</fullName>
    </submittedName>
</protein>
<accession>F8LFA8</accession>
<keyword evidence="1" id="KW-0812">Transmembrane</keyword>
<evidence type="ECO:0000313" key="2">
    <source>
        <dbReference type="EMBL" id="CCB92176.1"/>
    </source>
</evidence>
<gene>
    <name evidence="2" type="ORF">WCH_CA13110</name>
</gene>
<name>F8LFA8_9BACT</name>